<sequence length="145" mass="15584">MPSQNESIICHAKAACLGYIIDGTRLNLGMIIAQEMVMRAKQRQTSLSFSLLITELCRWARVLRDAKKDVEDEAEKKKKATPMDSSPVVDTNSLPVEASLPTPTHGTLVTPCVAPSDTPGSSVAALPPRLATAISRTLLTQATLL</sequence>
<dbReference type="PANTHER" id="PTHR33180">
    <property type="entry name" value="PHOTOSYSTEM II CP43 REACTION CENTER PROTEIN"/>
    <property type="match status" value="1"/>
</dbReference>
<protein>
    <recommendedName>
        <fullName evidence="2">Putative plant transposon protein domain-containing protein</fullName>
    </recommendedName>
</protein>
<dbReference type="EMBL" id="JACXVP010000012">
    <property type="protein sequence ID" value="KAG5571927.1"/>
    <property type="molecule type" value="Genomic_DNA"/>
</dbReference>
<dbReference type="PANTHER" id="PTHR33180:SF31">
    <property type="entry name" value="POLYPROTEIN PROTEIN"/>
    <property type="match status" value="1"/>
</dbReference>
<feature type="region of interest" description="Disordered" evidence="1">
    <location>
        <begin position="68"/>
        <end position="101"/>
    </location>
</feature>
<dbReference type="AlphaFoldDB" id="A0A9J5W9D2"/>
<dbReference type="OrthoDB" id="1306244at2759"/>
<name>A0A9J5W9D2_SOLCO</name>
<feature type="domain" description="Putative plant transposon protein" evidence="2">
    <location>
        <begin position="1"/>
        <end position="62"/>
    </location>
</feature>
<reference evidence="3 4" key="1">
    <citation type="submission" date="2020-09" db="EMBL/GenBank/DDBJ databases">
        <title>De no assembly of potato wild relative species, Solanum commersonii.</title>
        <authorList>
            <person name="Cho K."/>
        </authorList>
    </citation>
    <scope>NUCLEOTIDE SEQUENCE [LARGE SCALE GENOMIC DNA]</scope>
    <source>
        <strain evidence="3">LZ3.2</strain>
        <tissue evidence="3">Leaf</tissue>
    </source>
</reference>
<evidence type="ECO:0000313" key="4">
    <source>
        <dbReference type="Proteomes" id="UP000824120"/>
    </source>
</evidence>
<dbReference type="Proteomes" id="UP000824120">
    <property type="component" value="Chromosome 12"/>
</dbReference>
<evidence type="ECO:0000256" key="1">
    <source>
        <dbReference type="SAM" id="MobiDB-lite"/>
    </source>
</evidence>
<evidence type="ECO:0000313" key="3">
    <source>
        <dbReference type="EMBL" id="KAG5571927.1"/>
    </source>
</evidence>
<evidence type="ECO:0000259" key="2">
    <source>
        <dbReference type="Pfam" id="PF20167"/>
    </source>
</evidence>
<dbReference type="InterPro" id="IPR046796">
    <property type="entry name" value="Transposase_32_dom"/>
</dbReference>
<gene>
    <name evidence="3" type="ORF">H5410_061693</name>
</gene>
<comment type="caution">
    <text evidence="3">The sequence shown here is derived from an EMBL/GenBank/DDBJ whole genome shotgun (WGS) entry which is preliminary data.</text>
</comment>
<proteinExistence type="predicted"/>
<keyword evidence="4" id="KW-1185">Reference proteome</keyword>
<dbReference type="Pfam" id="PF20167">
    <property type="entry name" value="Transposase_32"/>
    <property type="match status" value="1"/>
</dbReference>
<accession>A0A9J5W9D2</accession>
<organism evidence="3 4">
    <name type="scientific">Solanum commersonii</name>
    <name type="common">Commerson's wild potato</name>
    <name type="synonym">Commerson's nightshade</name>
    <dbReference type="NCBI Taxonomy" id="4109"/>
    <lineage>
        <taxon>Eukaryota</taxon>
        <taxon>Viridiplantae</taxon>
        <taxon>Streptophyta</taxon>
        <taxon>Embryophyta</taxon>
        <taxon>Tracheophyta</taxon>
        <taxon>Spermatophyta</taxon>
        <taxon>Magnoliopsida</taxon>
        <taxon>eudicotyledons</taxon>
        <taxon>Gunneridae</taxon>
        <taxon>Pentapetalae</taxon>
        <taxon>asterids</taxon>
        <taxon>lamiids</taxon>
        <taxon>Solanales</taxon>
        <taxon>Solanaceae</taxon>
        <taxon>Solanoideae</taxon>
        <taxon>Solaneae</taxon>
        <taxon>Solanum</taxon>
    </lineage>
</organism>